<dbReference type="EnsemblMetazoa" id="Aqu2.1.31019_001">
    <property type="protein sequence ID" value="Aqu2.1.31019_001"/>
    <property type="gene ID" value="Aqu2.1.31019"/>
</dbReference>
<dbReference type="PANTHER" id="PTHR11477">
    <property type="entry name" value="TRANSCRIPTION FACTOR S-II ZINC FINGER DOMAIN-CONTAINING PROTEIN"/>
    <property type="match status" value="1"/>
</dbReference>
<evidence type="ECO:0000256" key="6">
    <source>
        <dbReference type="ARBA" id="ARBA00022833"/>
    </source>
</evidence>
<dbReference type="NCBIfam" id="TIGR01385">
    <property type="entry name" value="TFSII"/>
    <property type="match status" value="1"/>
</dbReference>
<dbReference type="InterPro" id="IPR006289">
    <property type="entry name" value="TFSII"/>
</dbReference>
<dbReference type="PROSITE" id="PS51321">
    <property type="entry name" value="TFIIS_CENTRAL"/>
    <property type="match status" value="1"/>
</dbReference>
<evidence type="ECO:0000256" key="2">
    <source>
        <dbReference type="ARBA" id="ARBA00009647"/>
    </source>
</evidence>
<dbReference type="SMART" id="SM00440">
    <property type="entry name" value="ZnF_C2C2"/>
    <property type="match status" value="1"/>
</dbReference>
<dbReference type="SMART" id="SM00509">
    <property type="entry name" value="TFS2N"/>
    <property type="match status" value="1"/>
</dbReference>
<keyword evidence="7 14" id="KW-0805">Transcription regulation</keyword>
<dbReference type="Gene3D" id="1.10.472.30">
    <property type="entry name" value="Transcription elongation factor S-II, central domain"/>
    <property type="match status" value="1"/>
</dbReference>
<dbReference type="Proteomes" id="UP000007879">
    <property type="component" value="Unassembled WGS sequence"/>
</dbReference>
<proteinExistence type="inferred from homology"/>
<sequence length="317" mass="35445">MHRMSTEQEIIRIGKALEKIVGEDNPNTEKALDLLKSLQEMPMTLDLLQKSHVGLSVNTLRKKCSDSEVSGVGKKLIKQWKKLLSADSPKSSTSERRRSSDQSSPPPVVYNPQNSSAQPTSNGSTTPTSSTMPVPEFSLSIDGSSRVPPTSNAVRNTCRDMVYKAMKKGLNEVNIEDDTRLYNLSAAIEDQIFSEFKDTNMKYKNRVRSRVSNIGDLKNPGLKQKIISGEISPARIAKMSTEEMASEDMKKLRQEYTKEAIRDSQMAVTQGTKSDLLKCGKCGKRNCSYNQMQTRSADEPMTTFVLCNECGHRWKFC</sequence>
<dbReference type="InterPro" id="IPR035100">
    <property type="entry name" value="TF_IIS-typ"/>
</dbReference>
<dbReference type="CDD" id="cd00183">
    <property type="entry name" value="TFIIS_I"/>
    <property type="match status" value="1"/>
</dbReference>
<dbReference type="OrthoDB" id="44867at2759"/>
<comment type="similarity">
    <text evidence="2 14">Belongs to the TFS-II family.</text>
</comment>
<name>A0A1X7UU16_AMPQE</name>
<evidence type="ECO:0000256" key="5">
    <source>
        <dbReference type="ARBA" id="ARBA00022771"/>
    </source>
</evidence>
<feature type="compositionally biased region" description="Low complexity" evidence="15">
    <location>
        <begin position="119"/>
        <end position="135"/>
    </location>
</feature>
<dbReference type="STRING" id="400682.A0A1X7UU16"/>
<dbReference type="InterPro" id="IPR003618">
    <property type="entry name" value="TFIIS_cen_dom"/>
</dbReference>
<evidence type="ECO:0000256" key="15">
    <source>
        <dbReference type="SAM" id="MobiDB-lite"/>
    </source>
</evidence>
<evidence type="ECO:0000256" key="11">
    <source>
        <dbReference type="ARBA" id="ARBA00025408"/>
    </source>
</evidence>
<feature type="domain" description="TFIIS N-terminal" evidence="17">
    <location>
        <begin position="8"/>
        <end position="87"/>
    </location>
</feature>
<dbReference type="KEGG" id="aqu:100631868"/>
<feature type="region of interest" description="Disordered" evidence="15">
    <location>
        <begin position="83"/>
        <end position="153"/>
    </location>
</feature>
<evidence type="ECO:0000256" key="13">
    <source>
        <dbReference type="PROSITE-ProRule" id="PRU00649"/>
    </source>
</evidence>
<feature type="compositionally biased region" description="Polar residues" evidence="15">
    <location>
        <begin position="141"/>
        <end position="153"/>
    </location>
</feature>
<feature type="domain" description="TFIIS-type" evidence="16">
    <location>
        <begin position="275"/>
        <end position="315"/>
    </location>
</feature>
<evidence type="ECO:0000256" key="7">
    <source>
        <dbReference type="ARBA" id="ARBA00023015"/>
    </source>
</evidence>
<dbReference type="InterPro" id="IPR003617">
    <property type="entry name" value="TFIIS/CRSP70_N_sub"/>
</dbReference>
<organism evidence="19">
    <name type="scientific">Amphimedon queenslandica</name>
    <name type="common">Sponge</name>
    <dbReference type="NCBI Taxonomy" id="400682"/>
    <lineage>
        <taxon>Eukaryota</taxon>
        <taxon>Metazoa</taxon>
        <taxon>Porifera</taxon>
        <taxon>Demospongiae</taxon>
        <taxon>Heteroscleromorpha</taxon>
        <taxon>Haplosclerida</taxon>
        <taxon>Niphatidae</taxon>
        <taxon>Amphimedon</taxon>
    </lineage>
</organism>
<evidence type="ECO:0000259" key="16">
    <source>
        <dbReference type="PROSITE" id="PS51133"/>
    </source>
</evidence>
<dbReference type="GO" id="GO:0005634">
    <property type="term" value="C:nucleus"/>
    <property type="evidence" value="ECO:0007669"/>
    <property type="project" value="UniProtKB-SubCell"/>
</dbReference>
<protein>
    <recommendedName>
        <fullName evidence="14">Transcription elongation factor</fullName>
    </recommendedName>
</protein>
<dbReference type="Gene3D" id="1.20.930.10">
    <property type="entry name" value="Conserved domain common to transcription factors TFIIS, elongin A, CRSP70"/>
    <property type="match status" value="1"/>
</dbReference>
<dbReference type="FunFam" id="1.20.930.10:FF:000002">
    <property type="entry name" value="Transcription elongation factor A (SII), 1"/>
    <property type="match status" value="1"/>
</dbReference>
<evidence type="ECO:0000256" key="10">
    <source>
        <dbReference type="ARBA" id="ARBA00023242"/>
    </source>
</evidence>
<dbReference type="InParanoid" id="A0A1X7UU16"/>
<dbReference type="PANTHER" id="PTHR11477:SF0">
    <property type="entry name" value="IP08861P-RELATED"/>
    <property type="match status" value="1"/>
</dbReference>
<dbReference type="SUPFAM" id="SSF47676">
    <property type="entry name" value="Conserved domain common to transcription factors TFIIS, elongin A, CRSP70"/>
    <property type="match status" value="1"/>
</dbReference>
<feature type="domain" description="TFIIS central" evidence="18">
    <location>
        <begin position="154"/>
        <end position="272"/>
    </location>
</feature>
<reference evidence="20" key="1">
    <citation type="journal article" date="2010" name="Nature">
        <title>The Amphimedon queenslandica genome and the evolution of animal complexity.</title>
        <authorList>
            <person name="Srivastava M."/>
            <person name="Simakov O."/>
            <person name="Chapman J."/>
            <person name="Fahey B."/>
            <person name="Gauthier M.E."/>
            <person name="Mitros T."/>
            <person name="Richards G.S."/>
            <person name="Conaco C."/>
            <person name="Dacre M."/>
            <person name="Hellsten U."/>
            <person name="Larroux C."/>
            <person name="Putnam N.H."/>
            <person name="Stanke M."/>
            <person name="Adamska M."/>
            <person name="Darling A."/>
            <person name="Degnan S.M."/>
            <person name="Oakley T.H."/>
            <person name="Plachetzki D.C."/>
            <person name="Zhai Y."/>
            <person name="Adamski M."/>
            <person name="Calcino A."/>
            <person name="Cummins S.F."/>
            <person name="Goodstein D.M."/>
            <person name="Harris C."/>
            <person name="Jackson D.J."/>
            <person name="Leys S.P."/>
            <person name="Shu S."/>
            <person name="Woodcroft B.J."/>
            <person name="Vervoort M."/>
            <person name="Kosik K.S."/>
            <person name="Manning G."/>
            <person name="Degnan B.M."/>
            <person name="Rokhsar D.S."/>
        </authorList>
    </citation>
    <scope>NUCLEOTIDE SEQUENCE [LARGE SCALE GENOMIC DNA]</scope>
</reference>
<dbReference type="InterPro" id="IPR036575">
    <property type="entry name" value="TFIIS_cen_dom_sf"/>
</dbReference>
<keyword evidence="6 14" id="KW-0862">Zinc</keyword>
<evidence type="ECO:0000256" key="9">
    <source>
        <dbReference type="ARBA" id="ARBA00023163"/>
    </source>
</evidence>
<dbReference type="PIRSF" id="PIRSF006704">
    <property type="entry name" value="TF_IIS"/>
    <property type="match status" value="1"/>
</dbReference>
<dbReference type="InterPro" id="IPR017923">
    <property type="entry name" value="TFIIS_N"/>
</dbReference>
<dbReference type="SUPFAM" id="SSF57783">
    <property type="entry name" value="Zinc beta-ribbon"/>
    <property type="match status" value="1"/>
</dbReference>
<dbReference type="Pfam" id="PF08711">
    <property type="entry name" value="Med26"/>
    <property type="match status" value="1"/>
</dbReference>
<dbReference type="InterPro" id="IPR035441">
    <property type="entry name" value="TFIIS/LEDGF_dom_sf"/>
</dbReference>
<keyword evidence="3" id="KW-0597">Phosphoprotein</keyword>
<keyword evidence="20" id="KW-1185">Reference proteome</keyword>
<keyword evidence="8 14" id="KW-0238">DNA-binding</keyword>
<evidence type="ECO:0000256" key="8">
    <source>
        <dbReference type="ARBA" id="ARBA00023125"/>
    </source>
</evidence>
<dbReference type="PROSITE" id="PS51319">
    <property type="entry name" value="TFIIS_N"/>
    <property type="match status" value="1"/>
</dbReference>
<keyword evidence="9 14" id="KW-0804">Transcription</keyword>
<dbReference type="FunFam" id="2.20.25.10:FF:000001">
    <property type="entry name" value="Probable Transcription elongation factor S-II"/>
    <property type="match status" value="1"/>
</dbReference>
<dbReference type="GO" id="GO:0008270">
    <property type="term" value="F:zinc ion binding"/>
    <property type="evidence" value="ECO:0007669"/>
    <property type="project" value="UniProtKB-UniRule"/>
</dbReference>
<evidence type="ECO:0000256" key="12">
    <source>
        <dbReference type="PROSITE-ProRule" id="PRU00472"/>
    </source>
</evidence>
<dbReference type="Pfam" id="PF01096">
    <property type="entry name" value="Zn_ribbon_TFIIS"/>
    <property type="match status" value="1"/>
</dbReference>
<evidence type="ECO:0000313" key="20">
    <source>
        <dbReference type="Proteomes" id="UP000007879"/>
    </source>
</evidence>
<dbReference type="PROSITE" id="PS00466">
    <property type="entry name" value="ZF_TFIIS_1"/>
    <property type="match status" value="1"/>
</dbReference>
<gene>
    <name evidence="19" type="primary">100631868</name>
</gene>
<evidence type="ECO:0000256" key="3">
    <source>
        <dbReference type="ARBA" id="ARBA00022553"/>
    </source>
</evidence>
<dbReference type="CDD" id="cd13749">
    <property type="entry name" value="Zn-ribbon_TFIIS"/>
    <property type="match status" value="1"/>
</dbReference>
<evidence type="ECO:0000256" key="14">
    <source>
        <dbReference type="RuleBase" id="RU368078"/>
    </source>
</evidence>
<dbReference type="EnsemblMetazoa" id="XM_003386805.3">
    <property type="protein sequence ID" value="XP_003386853.3"/>
    <property type="gene ID" value="LOC100631868"/>
</dbReference>
<dbReference type="Pfam" id="PF07500">
    <property type="entry name" value="TFIIS_M"/>
    <property type="match status" value="1"/>
</dbReference>
<dbReference type="eggNOG" id="KOG1105">
    <property type="taxonomic scope" value="Eukaryota"/>
</dbReference>
<dbReference type="SMART" id="SM00510">
    <property type="entry name" value="TFS2M"/>
    <property type="match status" value="1"/>
</dbReference>
<dbReference type="InterPro" id="IPR001222">
    <property type="entry name" value="Znf_TFIIS"/>
</dbReference>
<dbReference type="GO" id="GO:0003677">
    <property type="term" value="F:DNA binding"/>
    <property type="evidence" value="ECO:0007669"/>
    <property type="project" value="UniProtKB-KW"/>
</dbReference>
<evidence type="ECO:0000313" key="19">
    <source>
        <dbReference type="EnsemblMetazoa" id="Aqu2.1.31019_001"/>
    </source>
</evidence>
<dbReference type="AlphaFoldDB" id="A0A1X7UU16"/>
<keyword evidence="5 12" id="KW-0863">Zinc-finger</keyword>
<comment type="function">
    <text evidence="11">Necessary for efficient RNA polymerase II transcription elongation past template-encoded arresting sites. The arresting sites in DNA have the property of trapping a certain fraction of elongating RNA polymerases that pass through, resulting in locked ternary complexes. Cleavage of the nascent transcript by S-II allows the resumption of elongation from the new 3'-terminus.</text>
</comment>
<evidence type="ECO:0000256" key="4">
    <source>
        <dbReference type="ARBA" id="ARBA00022723"/>
    </source>
</evidence>
<evidence type="ECO:0000259" key="18">
    <source>
        <dbReference type="PROSITE" id="PS51321"/>
    </source>
</evidence>
<evidence type="ECO:0000256" key="1">
    <source>
        <dbReference type="ARBA" id="ARBA00004123"/>
    </source>
</evidence>
<dbReference type="PROSITE" id="PS51133">
    <property type="entry name" value="ZF_TFIIS_2"/>
    <property type="match status" value="1"/>
</dbReference>
<reference evidence="19" key="2">
    <citation type="submission" date="2017-05" db="UniProtKB">
        <authorList>
            <consortium name="EnsemblMetazoa"/>
        </authorList>
    </citation>
    <scope>IDENTIFICATION</scope>
</reference>
<comment type="subcellular location">
    <subcellularLocation>
        <location evidence="1 13 14">Nucleus</location>
    </subcellularLocation>
</comment>
<dbReference type="GO" id="GO:0006368">
    <property type="term" value="P:transcription elongation by RNA polymerase II"/>
    <property type="evidence" value="ECO:0007669"/>
    <property type="project" value="InterPro"/>
</dbReference>
<accession>A0A1X7UU16</accession>
<evidence type="ECO:0000259" key="17">
    <source>
        <dbReference type="PROSITE" id="PS51319"/>
    </source>
</evidence>
<keyword evidence="10 13" id="KW-0539">Nucleus</keyword>
<dbReference type="SUPFAM" id="SSF46942">
    <property type="entry name" value="Elongation factor TFIIS domain 2"/>
    <property type="match status" value="1"/>
</dbReference>
<dbReference type="Gene3D" id="2.20.25.10">
    <property type="match status" value="1"/>
</dbReference>
<keyword evidence="4 14" id="KW-0479">Metal-binding</keyword>